<evidence type="ECO:0000313" key="9">
    <source>
        <dbReference type="Proteomes" id="UP000305398"/>
    </source>
</evidence>
<dbReference type="PROSITE" id="PS50005">
    <property type="entry name" value="TPR"/>
    <property type="match status" value="3"/>
</dbReference>
<dbReference type="Pfam" id="PF00512">
    <property type="entry name" value="HisKA"/>
    <property type="match status" value="1"/>
</dbReference>
<dbReference type="PANTHER" id="PTHR43547:SF2">
    <property type="entry name" value="HYBRID SIGNAL TRANSDUCTION HISTIDINE KINASE C"/>
    <property type="match status" value="1"/>
</dbReference>
<dbReference type="EMBL" id="CP040896">
    <property type="protein sequence ID" value="QDA58678.1"/>
    <property type="molecule type" value="Genomic_DNA"/>
</dbReference>
<dbReference type="Pfam" id="PF02518">
    <property type="entry name" value="HATPase_c"/>
    <property type="match status" value="1"/>
</dbReference>
<sequence>MQHLYLRLCQTATFSFLLAAFLLFGPEQGQAAATHVLPLDSLTHRLAVEGRDTARVSTLNALAWTHLNLAHYDTAQALLRQALPLARTLHFGVGEARTLYYIGEAYSRQAKLPEAVASLLEAESAAKRTQTTSQLPSIYHTLAVVYNTQGNYDAALATAQKAMKLCAALHDEKRAFKAWSDMGFTYSQKGDFPRALQCYLESVKIQQKVGVTSALARTYASIGNLYDDQDNIPRALEYYQKGLALLKPEDPAERNTLGRFYVNMGVLNSKQNHNTEAERLFLEAKKIFESLHQPADVGASIAVLANLLTKTGQLQKALPYHQQALHLLEQGADQSLILSAQFNLADTYAKLGQTAQAEKLASQCLALAQKLGTYNCRYEAATLLAQLRKKRGDYKQALEYTEIANATQDSLFSKEKSEALGKLQGDFELSQERNRVSTLRKDQQIQAQQLRQQRFVVVGLAVGFLVVLLAGLALWRVNKLLGRKNREIDHQRATLAQLNATKDRLFSIIGHDLRGPLNSLHAFVSLLNIRQLPQEKLMQYSQRLNQTLDQTLALIDNLLSWAAVQMQASERINPESLLLEEAVNENFRLLRTAAEHKNLTISHLLEGDEWAWADPDMVRLVLRNLLSNAIKFTPQGGRITVAATEADAQWRLSVADTGVGLDGETLQQLLGPAASPQSTVGTAQEPGSGLGLVLCRDFVERNGGRLWAESAGPGHGTTFHFTLPRAGALSVVA</sequence>
<feature type="repeat" description="TPR" evidence="4">
    <location>
        <begin position="136"/>
        <end position="169"/>
    </location>
</feature>
<dbReference type="SUPFAM" id="SSF48452">
    <property type="entry name" value="TPR-like"/>
    <property type="match status" value="3"/>
</dbReference>
<evidence type="ECO:0000256" key="5">
    <source>
        <dbReference type="SAM" id="Phobius"/>
    </source>
</evidence>
<dbReference type="Pfam" id="PF13424">
    <property type="entry name" value="TPR_12"/>
    <property type="match status" value="1"/>
</dbReference>
<dbReference type="InterPro" id="IPR036890">
    <property type="entry name" value="HATPase_C_sf"/>
</dbReference>
<dbReference type="Pfam" id="PF13374">
    <property type="entry name" value="TPR_10"/>
    <property type="match status" value="1"/>
</dbReference>
<reference evidence="8 9" key="1">
    <citation type="submission" date="2019-06" db="EMBL/GenBank/DDBJ databases">
        <authorList>
            <person name="Srinivasan S."/>
        </authorList>
    </citation>
    <scope>NUCLEOTIDE SEQUENCE [LARGE SCALE GENOMIC DNA]</scope>
    <source>
        <strain evidence="8 9">17J68-5</strain>
    </source>
</reference>
<feature type="chain" id="PRO_5022766202" description="histidine kinase" evidence="6">
    <location>
        <begin position="32"/>
        <end position="733"/>
    </location>
</feature>
<dbReference type="InterPro" id="IPR003661">
    <property type="entry name" value="HisK_dim/P_dom"/>
</dbReference>
<dbReference type="GO" id="GO:0000155">
    <property type="term" value="F:phosphorelay sensor kinase activity"/>
    <property type="evidence" value="ECO:0007669"/>
    <property type="project" value="InterPro"/>
</dbReference>
<accession>A0A5B7ZUN3</accession>
<dbReference type="SMART" id="SM00028">
    <property type="entry name" value="TPR"/>
    <property type="match status" value="9"/>
</dbReference>
<dbReference type="SUPFAM" id="SSF55874">
    <property type="entry name" value="ATPase domain of HSP90 chaperone/DNA topoisomerase II/histidine kinase"/>
    <property type="match status" value="1"/>
</dbReference>
<evidence type="ECO:0000256" key="3">
    <source>
        <dbReference type="ARBA" id="ARBA00022553"/>
    </source>
</evidence>
<keyword evidence="5" id="KW-1133">Transmembrane helix</keyword>
<dbReference type="OrthoDB" id="9810447at2"/>
<evidence type="ECO:0000256" key="4">
    <source>
        <dbReference type="PROSITE-ProRule" id="PRU00339"/>
    </source>
</evidence>
<dbReference type="Proteomes" id="UP000305398">
    <property type="component" value="Chromosome"/>
</dbReference>
<evidence type="ECO:0000313" key="8">
    <source>
        <dbReference type="EMBL" id="QDA58678.1"/>
    </source>
</evidence>
<dbReference type="PROSITE" id="PS50109">
    <property type="entry name" value="HIS_KIN"/>
    <property type="match status" value="1"/>
</dbReference>
<dbReference type="InterPro" id="IPR036097">
    <property type="entry name" value="HisK_dim/P_sf"/>
</dbReference>
<evidence type="ECO:0000259" key="7">
    <source>
        <dbReference type="PROSITE" id="PS50109"/>
    </source>
</evidence>
<dbReference type="InterPro" id="IPR005467">
    <property type="entry name" value="His_kinase_dom"/>
</dbReference>
<dbReference type="SMART" id="SM00387">
    <property type="entry name" value="HATPase_c"/>
    <property type="match status" value="1"/>
</dbReference>
<feature type="signal peptide" evidence="6">
    <location>
        <begin position="1"/>
        <end position="31"/>
    </location>
</feature>
<dbReference type="Pfam" id="PF17874">
    <property type="entry name" value="TPR_MalT"/>
    <property type="match status" value="1"/>
</dbReference>
<name>A0A5B7ZUN3_9BACT</name>
<dbReference type="KEGG" id="hyj:FHG12_00535"/>
<keyword evidence="4" id="KW-0802">TPR repeat</keyword>
<dbReference type="InterPro" id="IPR011990">
    <property type="entry name" value="TPR-like_helical_dom_sf"/>
</dbReference>
<dbReference type="InterPro" id="IPR003594">
    <property type="entry name" value="HATPase_dom"/>
</dbReference>
<feature type="repeat" description="TPR" evidence="4">
    <location>
        <begin position="176"/>
        <end position="209"/>
    </location>
</feature>
<dbReference type="Gene3D" id="3.30.565.10">
    <property type="entry name" value="Histidine kinase-like ATPase, C-terminal domain"/>
    <property type="match status" value="1"/>
</dbReference>
<gene>
    <name evidence="8" type="ORF">FHG12_00535</name>
</gene>
<keyword evidence="5" id="KW-0812">Transmembrane</keyword>
<feature type="domain" description="Histidine kinase" evidence="7">
    <location>
        <begin position="508"/>
        <end position="727"/>
    </location>
</feature>
<evidence type="ECO:0000256" key="1">
    <source>
        <dbReference type="ARBA" id="ARBA00000085"/>
    </source>
</evidence>
<dbReference type="InterPro" id="IPR041617">
    <property type="entry name" value="TPR_MalT"/>
</dbReference>
<protein>
    <recommendedName>
        <fullName evidence="2">histidine kinase</fullName>
        <ecNumber evidence="2">2.7.13.3</ecNumber>
    </recommendedName>
</protein>
<organism evidence="8 9">
    <name type="scientific">Hymenobacter jejuensis</name>
    <dbReference type="NCBI Taxonomy" id="2502781"/>
    <lineage>
        <taxon>Bacteria</taxon>
        <taxon>Pseudomonadati</taxon>
        <taxon>Bacteroidota</taxon>
        <taxon>Cytophagia</taxon>
        <taxon>Cytophagales</taxon>
        <taxon>Hymenobacteraceae</taxon>
        <taxon>Hymenobacter</taxon>
    </lineage>
</organism>
<dbReference type="InterPro" id="IPR004358">
    <property type="entry name" value="Sig_transdc_His_kin-like_C"/>
</dbReference>
<dbReference type="PANTHER" id="PTHR43547">
    <property type="entry name" value="TWO-COMPONENT HISTIDINE KINASE"/>
    <property type="match status" value="1"/>
</dbReference>
<feature type="transmembrane region" description="Helical" evidence="5">
    <location>
        <begin position="455"/>
        <end position="475"/>
    </location>
</feature>
<dbReference type="SUPFAM" id="SSF47384">
    <property type="entry name" value="Homodimeric domain of signal transducing histidine kinase"/>
    <property type="match status" value="1"/>
</dbReference>
<dbReference type="RefSeq" id="WP_139513558.1">
    <property type="nucleotide sequence ID" value="NZ_CP040896.1"/>
</dbReference>
<evidence type="ECO:0000256" key="2">
    <source>
        <dbReference type="ARBA" id="ARBA00012438"/>
    </source>
</evidence>
<dbReference type="Gene3D" id="1.25.40.10">
    <property type="entry name" value="Tetratricopeptide repeat domain"/>
    <property type="match status" value="2"/>
</dbReference>
<keyword evidence="6" id="KW-0732">Signal</keyword>
<proteinExistence type="predicted"/>
<keyword evidence="9" id="KW-1185">Reference proteome</keyword>
<keyword evidence="5" id="KW-0472">Membrane</keyword>
<dbReference type="InterPro" id="IPR019734">
    <property type="entry name" value="TPR_rpt"/>
</dbReference>
<dbReference type="SMART" id="SM00388">
    <property type="entry name" value="HisKA"/>
    <property type="match status" value="1"/>
</dbReference>
<comment type="catalytic activity">
    <reaction evidence="1">
        <text>ATP + protein L-histidine = ADP + protein N-phospho-L-histidine.</text>
        <dbReference type="EC" id="2.7.13.3"/>
    </reaction>
</comment>
<keyword evidence="3" id="KW-0597">Phosphoprotein</keyword>
<feature type="repeat" description="TPR" evidence="4">
    <location>
        <begin position="216"/>
        <end position="249"/>
    </location>
</feature>
<dbReference type="Gene3D" id="1.10.287.130">
    <property type="match status" value="1"/>
</dbReference>
<evidence type="ECO:0000256" key="6">
    <source>
        <dbReference type="SAM" id="SignalP"/>
    </source>
</evidence>
<dbReference type="AlphaFoldDB" id="A0A5B7ZUN3"/>
<dbReference type="CDD" id="cd00082">
    <property type="entry name" value="HisKA"/>
    <property type="match status" value="1"/>
</dbReference>
<dbReference type="PRINTS" id="PR00344">
    <property type="entry name" value="BCTRLSENSOR"/>
</dbReference>
<dbReference type="EC" id="2.7.13.3" evidence="2"/>